<evidence type="ECO:0000259" key="1">
    <source>
        <dbReference type="Pfam" id="PF14244"/>
    </source>
</evidence>
<dbReference type="EMBL" id="JAKOGI010000252">
    <property type="protein sequence ID" value="KAJ8438491.1"/>
    <property type="molecule type" value="Genomic_DNA"/>
</dbReference>
<name>A0A9Q1K6Z0_9CARY</name>
<dbReference type="AlphaFoldDB" id="A0A9Q1K6Z0"/>
<dbReference type="OrthoDB" id="1293643at2759"/>
<dbReference type="Pfam" id="PF14244">
    <property type="entry name" value="Retrotran_gag_3"/>
    <property type="match status" value="1"/>
</dbReference>
<keyword evidence="3" id="KW-1185">Reference proteome</keyword>
<gene>
    <name evidence="2" type="ORF">Cgig2_008978</name>
</gene>
<dbReference type="PANTHER" id="PTHR37610">
    <property type="entry name" value="CCHC-TYPE DOMAIN-CONTAINING PROTEIN"/>
    <property type="match status" value="1"/>
</dbReference>
<reference evidence="2" key="1">
    <citation type="submission" date="2022-04" db="EMBL/GenBank/DDBJ databases">
        <title>Carnegiea gigantea Genome sequencing and assembly v2.</title>
        <authorList>
            <person name="Copetti D."/>
            <person name="Sanderson M.J."/>
            <person name="Burquez A."/>
            <person name="Wojciechowski M.F."/>
        </authorList>
    </citation>
    <scope>NUCLEOTIDE SEQUENCE</scope>
    <source>
        <strain evidence="2">SGP5-SGP5p</strain>
        <tissue evidence="2">Aerial part</tissue>
    </source>
</reference>
<protein>
    <recommendedName>
        <fullName evidence="1">Retrotransposon Copia-like N-terminal domain-containing protein</fullName>
    </recommendedName>
</protein>
<dbReference type="PANTHER" id="PTHR37610:SF6">
    <property type="entry name" value="GAG-POLYPEPTIDE OF LTR COPIA-TYPE-RELATED"/>
    <property type="match status" value="1"/>
</dbReference>
<proteinExistence type="predicted"/>
<dbReference type="Pfam" id="PF14223">
    <property type="entry name" value="Retrotran_gag_2"/>
    <property type="match status" value="1"/>
</dbReference>
<sequence>MTERNPNNFTEFQNPLFVYHSDEPGSLDLKIKLNGLSNFRSWKPAMEIALSTKRKPPFVHETLLRATDDPIKGDQWDACNNLVIAWIMNSVSDSIADSIMYIESAAEIWKQLQRRFAMSAGSKKYKLNKEVYNLKQNSAPINEYYTRMRGIWEKLSTMNDLPRFTTSASKREEELSKDRRHKQARIAEFNPWRQDSINYSQIEQLLKLLLASSNSSSVNHSEETDEEINYSFVGTTICFHAEEEAIDRVIDTDAINHMTSLPKYLHEITSKNAKSCIKLLMKLKYQLHIMTMYTSVMIMM</sequence>
<dbReference type="InterPro" id="IPR029472">
    <property type="entry name" value="Copia-like_N"/>
</dbReference>
<organism evidence="2 3">
    <name type="scientific">Carnegiea gigantea</name>
    <dbReference type="NCBI Taxonomy" id="171969"/>
    <lineage>
        <taxon>Eukaryota</taxon>
        <taxon>Viridiplantae</taxon>
        <taxon>Streptophyta</taxon>
        <taxon>Embryophyta</taxon>
        <taxon>Tracheophyta</taxon>
        <taxon>Spermatophyta</taxon>
        <taxon>Magnoliopsida</taxon>
        <taxon>eudicotyledons</taxon>
        <taxon>Gunneridae</taxon>
        <taxon>Pentapetalae</taxon>
        <taxon>Caryophyllales</taxon>
        <taxon>Cactineae</taxon>
        <taxon>Cactaceae</taxon>
        <taxon>Cactoideae</taxon>
        <taxon>Echinocereeae</taxon>
        <taxon>Carnegiea</taxon>
    </lineage>
</organism>
<comment type="caution">
    <text evidence="2">The sequence shown here is derived from an EMBL/GenBank/DDBJ whole genome shotgun (WGS) entry which is preliminary data.</text>
</comment>
<dbReference type="Proteomes" id="UP001153076">
    <property type="component" value="Unassembled WGS sequence"/>
</dbReference>
<feature type="domain" description="Retrotransposon Copia-like N-terminal" evidence="1">
    <location>
        <begin position="20"/>
        <end position="59"/>
    </location>
</feature>
<evidence type="ECO:0000313" key="3">
    <source>
        <dbReference type="Proteomes" id="UP001153076"/>
    </source>
</evidence>
<accession>A0A9Q1K6Z0</accession>
<evidence type="ECO:0000313" key="2">
    <source>
        <dbReference type="EMBL" id="KAJ8438491.1"/>
    </source>
</evidence>